<dbReference type="InParanoid" id="A0A540VCG2"/>
<accession>A0A540VCG2</accession>
<dbReference type="InterPro" id="IPR000515">
    <property type="entry name" value="MetI-like"/>
</dbReference>
<dbReference type="Gene3D" id="1.10.3720.10">
    <property type="entry name" value="MetI-like"/>
    <property type="match status" value="1"/>
</dbReference>
<proteinExistence type="inferred from homology"/>
<dbReference type="EMBL" id="VIGC01000024">
    <property type="protein sequence ID" value="TQE94454.1"/>
    <property type="molecule type" value="Genomic_DNA"/>
</dbReference>
<keyword evidence="5 7" id="KW-1133">Transmembrane helix</keyword>
<dbReference type="PANTHER" id="PTHR30193:SF1">
    <property type="entry name" value="ABC TRANSPORTER PERMEASE PROTEIN YESP-RELATED"/>
    <property type="match status" value="1"/>
</dbReference>
<comment type="subcellular location">
    <subcellularLocation>
        <location evidence="1 7">Cell membrane</location>
        <topology evidence="1 7">Multi-pass membrane protein</topology>
    </subcellularLocation>
</comment>
<organism evidence="9 10">
    <name type="scientific">Litorilinea aerophila</name>
    <dbReference type="NCBI Taxonomy" id="1204385"/>
    <lineage>
        <taxon>Bacteria</taxon>
        <taxon>Bacillati</taxon>
        <taxon>Chloroflexota</taxon>
        <taxon>Caldilineae</taxon>
        <taxon>Caldilineales</taxon>
        <taxon>Caldilineaceae</taxon>
        <taxon>Litorilinea</taxon>
    </lineage>
</organism>
<feature type="transmembrane region" description="Helical" evidence="7">
    <location>
        <begin position="124"/>
        <end position="146"/>
    </location>
</feature>
<evidence type="ECO:0000256" key="5">
    <source>
        <dbReference type="ARBA" id="ARBA00022989"/>
    </source>
</evidence>
<dbReference type="PROSITE" id="PS50928">
    <property type="entry name" value="ABC_TM1"/>
    <property type="match status" value="1"/>
</dbReference>
<keyword evidence="6 7" id="KW-0472">Membrane</keyword>
<feature type="transmembrane region" description="Helical" evidence="7">
    <location>
        <begin position="45"/>
        <end position="64"/>
    </location>
</feature>
<dbReference type="PANTHER" id="PTHR30193">
    <property type="entry name" value="ABC TRANSPORTER PERMEASE PROTEIN"/>
    <property type="match status" value="1"/>
</dbReference>
<evidence type="ECO:0000259" key="8">
    <source>
        <dbReference type="PROSITE" id="PS50928"/>
    </source>
</evidence>
<dbReference type="GO" id="GO:0055085">
    <property type="term" value="P:transmembrane transport"/>
    <property type="evidence" value="ECO:0007669"/>
    <property type="project" value="InterPro"/>
</dbReference>
<reference evidence="9 10" key="1">
    <citation type="submission" date="2019-06" db="EMBL/GenBank/DDBJ databases">
        <title>Genome sequence of Litorilinea aerophila BAA-2444.</title>
        <authorList>
            <person name="Maclea K.S."/>
            <person name="Maurais E.G."/>
            <person name="Iannazzi L.C."/>
        </authorList>
    </citation>
    <scope>NUCLEOTIDE SEQUENCE [LARGE SCALE GENOMIC DNA]</scope>
    <source>
        <strain evidence="9 10">ATCC BAA-2444</strain>
    </source>
</reference>
<dbReference type="GO" id="GO:0005886">
    <property type="term" value="C:plasma membrane"/>
    <property type="evidence" value="ECO:0007669"/>
    <property type="project" value="UniProtKB-SubCell"/>
</dbReference>
<dbReference type="Pfam" id="PF00528">
    <property type="entry name" value="BPD_transp_1"/>
    <property type="match status" value="1"/>
</dbReference>
<protein>
    <submittedName>
        <fullName evidence="9">Sugar ABC transporter permease</fullName>
    </submittedName>
</protein>
<dbReference type="CDD" id="cd06261">
    <property type="entry name" value="TM_PBP2"/>
    <property type="match status" value="1"/>
</dbReference>
<feature type="transmembrane region" description="Helical" evidence="7">
    <location>
        <begin position="173"/>
        <end position="194"/>
    </location>
</feature>
<dbReference type="InterPro" id="IPR051393">
    <property type="entry name" value="ABC_transporter_permease"/>
</dbReference>
<comment type="caution">
    <text evidence="9">The sequence shown here is derived from an EMBL/GenBank/DDBJ whole genome shotgun (WGS) entry which is preliminary data.</text>
</comment>
<dbReference type="Proteomes" id="UP000317371">
    <property type="component" value="Unassembled WGS sequence"/>
</dbReference>
<feature type="transmembrane region" description="Helical" evidence="7">
    <location>
        <begin position="76"/>
        <end position="96"/>
    </location>
</feature>
<sequence length="267" mass="30121">MVASLIIAFTEWDLISSPRWVGLANIQGMFHDELVAKSLIVTTNYAFISVPLHIIFGLALALLLNTRIIGLRFYRTAFYLPSVLSGVAVALLWRWLFSTEFGLFNALLSYLGIRGPSWLGDPNWALPSLILMSLWGVGAGAIIYLAGLQGIPTDLYEAAEVDGARGWERFWHITLPMMTPVLFFQLVTGIIGALQVFTQAYIMTNGGPNNATLFFLLYLYRNAFQYFRMGYASALAWVLFLYILVLTLIVYRSSNLWVYYEGEERGR</sequence>
<dbReference type="InterPro" id="IPR035906">
    <property type="entry name" value="MetI-like_sf"/>
</dbReference>
<evidence type="ECO:0000256" key="2">
    <source>
        <dbReference type="ARBA" id="ARBA00022448"/>
    </source>
</evidence>
<evidence type="ECO:0000256" key="3">
    <source>
        <dbReference type="ARBA" id="ARBA00022475"/>
    </source>
</evidence>
<feature type="transmembrane region" description="Helical" evidence="7">
    <location>
        <begin position="232"/>
        <end position="251"/>
    </location>
</feature>
<evidence type="ECO:0000256" key="4">
    <source>
        <dbReference type="ARBA" id="ARBA00022692"/>
    </source>
</evidence>
<evidence type="ECO:0000313" key="10">
    <source>
        <dbReference type="Proteomes" id="UP000317371"/>
    </source>
</evidence>
<feature type="domain" description="ABC transmembrane type-1" evidence="8">
    <location>
        <begin position="39"/>
        <end position="250"/>
    </location>
</feature>
<keyword evidence="10" id="KW-1185">Reference proteome</keyword>
<keyword evidence="4 7" id="KW-0812">Transmembrane</keyword>
<dbReference type="AlphaFoldDB" id="A0A540VCG2"/>
<gene>
    <name evidence="9" type="ORF">FKZ61_16765</name>
</gene>
<dbReference type="OrthoDB" id="9788108at2"/>
<evidence type="ECO:0000256" key="1">
    <source>
        <dbReference type="ARBA" id="ARBA00004651"/>
    </source>
</evidence>
<evidence type="ECO:0000256" key="6">
    <source>
        <dbReference type="ARBA" id="ARBA00023136"/>
    </source>
</evidence>
<keyword evidence="2 7" id="KW-0813">Transport</keyword>
<evidence type="ECO:0000313" key="9">
    <source>
        <dbReference type="EMBL" id="TQE94454.1"/>
    </source>
</evidence>
<name>A0A540VCG2_9CHLR</name>
<keyword evidence="3" id="KW-1003">Cell membrane</keyword>
<comment type="similarity">
    <text evidence="7">Belongs to the binding-protein-dependent transport system permease family.</text>
</comment>
<dbReference type="SUPFAM" id="SSF161098">
    <property type="entry name" value="MetI-like"/>
    <property type="match status" value="1"/>
</dbReference>
<evidence type="ECO:0000256" key="7">
    <source>
        <dbReference type="RuleBase" id="RU363032"/>
    </source>
</evidence>